<dbReference type="AlphaFoldDB" id="A0A1I3RTI2"/>
<evidence type="ECO:0000313" key="3">
    <source>
        <dbReference type="Proteomes" id="UP000182829"/>
    </source>
</evidence>
<feature type="region of interest" description="Disordered" evidence="1">
    <location>
        <begin position="1"/>
        <end position="21"/>
    </location>
</feature>
<evidence type="ECO:0000256" key="1">
    <source>
        <dbReference type="SAM" id="MobiDB-lite"/>
    </source>
</evidence>
<sequence>MKTEGSGRGRNAGDPGEHERGASKSYLAQIFAQRHQQVSESVIKLIGRLRSKFLCLSESERGSAWRFFIELIILVPGVKVQTGELHVRE</sequence>
<protein>
    <submittedName>
        <fullName evidence="2">Uncharacterized protein</fullName>
    </submittedName>
</protein>
<reference evidence="2 3" key="1">
    <citation type="submission" date="2016-10" db="EMBL/GenBank/DDBJ databases">
        <authorList>
            <person name="de Groot N.N."/>
        </authorList>
    </citation>
    <scope>NUCLEOTIDE SEQUENCE [LARGE SCALE GENOMIC DNA]</scope>
    <source>
        <strain evidence="2 3">SP2</strain>
    </source>
</reference>
<dbReference type="EMBL" id="FORO01000033">
    <property type="protein sequence ID" value="SFJ48641.1"/>
    <property type="molecule type" value="Genomic_DNA"/>
</dbReference>
<dbReference type="Proteomes" id="UP000182829">
    <property type="component" value="Unassembled WGS sequence"/>
</dbReference>
<accession>A0A1I3RTI2</accession>
<proteinExistence type="predicted"/>
<organism evidence="2 3">
    <name type="scientific">Natronobacterium gregoryi</name>
    <dbReference type="NCBI Taxonomy" id="44930"/>
    <lineage>
        <taxon>Archaea</taxon>
        <taxon>Methanobacteriati</taxon>
        <taxon>Methanobacteriota</taxon>
        <taxon>Stenosarchaea group</taxon>
        <taxon>Halobacteria</taxon>
        <taxon>Halobacteriales</taxon>
        <taxon>Natrialbaceae</taxon>
        <taxon>Natronobacterium</taxon>
    </lineage>
</organism>
<name>A0A1I3RTI2_9EURY</name>
<gene>
    <name evidence="2" type="ORF">SAMN05443661_13336</name>
</gene>
<evidence type="ECO:0000313" key="2">
    <source>
        <dbReference type="EMBL" id="SFJ48641.1"/>
    </source>
</evidence>